<dbReference type="GO" id="GO:0005886">
    <property type="term" value="C:plasma membrane"/>
    <property type="evidence" value="ECO:0007669"/>
    <property type="project" value="TreeGrafter"/>
</dbReference>
<dbReference type="PANTHER" id="PTHR46784:SF1">
    <property type="entry name" value="KILLER CELL LECTIN-LIKE RECEPTOR SUBFAMILY B MEMBER 1"/>
    <property type="match status" value="1"/>
</dbReference>
<evidence type="ECO:0000256" key="4">
    <source>
        <dbReference type="ARBA" id="ARBA00022989"/>
    </source>
</evidence>
<organism evidence="8 9">
    <name type="scientific">Mauremys mutica</name>
    <name type="common">yellowpond turtle</name>
    <dbReference type="NCBI Taxonomy" id="74926"/>
    <lineage>
        <taxon>Eukaryota</taxon>
        <taxon>Metazoa</taxon>
        <taxon>Chordata</taxon>
        <taxon>Craniata</taxon>
        <taxon>Vertebrata</taxon>
        <taxon>Euteleostomi</taxon>
        <taxon>Archelosauria</taxon>
        <taxon>Testudinata</taxon>
        <taxon>Testudines</taxon>
        <taxon>Cryptodira</taxon>
        <taxon>Durocryptodira</taxon>
        <taxon>Testudinoidea</taxon>
        <taxon>Geoemydidae</taxon>
        <taxon>Geoemydinae</taxon>
        <taxon>Mauremys</taxon>
    </lineage>
</organism>
<feature type="domain" description="C-type lectin" evidence="7">
    <location>
        <begin position="101"/>
        <end position="210"/>
    </location>
</feature>
<evidence type="ECO:0000256" key="3">
    <source>
        <dbReference type="ARBA" id="ARBA00022968"/>
    </source>
</evidence>
<evidence type="ECO:0000256" key="2">
    <source>
        <dbReference type="ARBA" id="ARBA00022734"/>
    </source>
</evidence>
<dbReference type="Pfam" id="PF00059">
    <property type="entry name" value="Lectin_C"/>
    <property type="match status" value="1"/>
</dbReference>
<dbReference type="Proteomes" id="UP000827986">
    <property type="component" value="Unassembled WGS sequence"/>
</dbReference>
<dbReference type="InterPro" id="IPR033992">
    <property type="entry name" value="NKR-like_CTLD"/>
</dbReference>
<keyword evidence="6" id="KW-0812">Transmembrane</keyword>
<comment type="subcellular location">
    <subcellularLocation>
        <location evidence="1">Membrane</location>
        <topology evidence="1">Single-pass type II membrane protein</topology>
    </subcellularLocation>
</comment>
<dbReference type="InterPro" id="IPR016186">
    <property type="entry name" value="C-type_lectin-like/link_sf"/>
</dbReference>
<evidence type="ECO:0000256" key="1">
    <source>
        <dbReference type="ARBA" id="ARBA00004606"/>
    </source>
</evidence>
<keyword evidence="5" id="KW-1015">Disulfide bond</keyword>
<keyword evidence="6" id="KW-0472">Membrane</keyword>
<protein>
    <recommendedName>
        <fullName evidence="7">C-type lectin domain-containing protein</fullName>
    </recommendedName>
</protein>
<dbReference type="SUPFAM" id="SSF56436">
    <property type="entry name" value="C-type lectin-like"/>
    <property type="match status" value="1"/>
</dbReference>
<dbReference type="PROSITE" id="PS50041">
    <property type="entry name" value="C_TYPE_LECTIN_2"/>
    <property type="match status" value="1"/>
</dbReference>
<dbReference type="CDD" id="cd03593">
    <property type="entry name" value="CLECT_NK_receptors_like"/>
    <property type="match status" value="1"/>
</dbReference>
<accession>A0A9D3XPA3</accession>
<dbReference type="PANTHER" id="PTHR46784">
    <property type="entry name" value="KILLER CELL LECTIN-LIKE RECEPTOR SUBFAMILY B MEMBER 1"/>
    <property type="match status" value="1"/>
</dbReference>
<reference evidence="8" key="1">
    <citation type="submission" date="2021-09" db="EMBL/GenBank/DDBJ databases">
        <title>The genome of Mauremys mutica provides insights into the evolution of semi-aquatic lifestyle.</title>
        <authorList>
            <person name="Gong S."/>
            <person name="Gao Y."/>
        </authorList>
    </citation>
    <scope>NUCLEOTIDE SEQUENCE</scope>
    <source>
        <strain evidence="8">MM-2020</strain>
        <tissue evidence="8">Muscle</tissue>
    </source>
</reference>
<evidence type="ECO:0000313" key="8">
    <source>
        <dbReference type="EMBL" id="KAH1183096.1"/>
    </source>
</evidence>
<dbReference type="GO" id="GO:0009986">
    <property type="term" value="C:cell surface"/>
    <property type="evidence" value="ECO:0007669"/>
    <property type="project" value="TreeGrafter"/>
</dbReference>
<dbReference type="GO" id="GO:0030246">
    <property type="term" value="F:carbohydrate binding"/>
    <property type="evidence" value="ECO:0007669"/>
    <property type="project" value="UniProtKB-KW"/>
</dbReference>
<dbReference type="EMBL" id="JAHDVG010000466">
    <property type="protein sequence ID" value="KAH1183096.1"/>
    <property type="molecule type" value="Genomic_DNA"/>
</dbReference>
<dbReference type="AlphaFoldDB" id="A0A9D3XPA3"/>
<evidence type="ECO:0000256" key="5">
    <source>
        <dbReference type="ARBA" id="ARBA00023157"/>
    </source>
</evidence>
<evidence type="ECO:0000256" key="6">
    <source>
        <dbReference type="SAM" id="Phobius"/>
    </source>
</evidence>
<comment type="caution">
    <text evidence="8">The sequence shown here is derived from an EMBL/GenBank/DDBJ whole genome shotgun (WGS) entry which is preliminary data.</text>
</comment>
<feature type="transmembrane region" description="Helical" evidence="6">
    <location>
        <begin position="37"/>
        <end position="60"/>
    </location>
</feature>
<dbReference type="InterPro" id="IPR051527">
    <property type="entry name" value="KLR_subfamily_B"/>
</dbReference>
<dbReference type="GO" id="GO:0038023">
    <property type="term" value="F:signaling receptor activity"/>
    <property type="evidence" value="ECO:0007669"/>
    <property type="project" value="TreeGrafter"/>
</dbReference>
<gene>
    <name evidence="8" type="ORF">KIL84_004588</name>
</gene>
<name>A0A9D3XPA3_9SAUR</name>
<keyword evidence="3" id="KW-0735">Signal-anchor</keyword>
<dbReference type="InterPro" id="IPR001304">
    <property type="entry name" value="C-type_lectin-like"/>
</dbReference>
<keyword evidence="9" id="KW-1185">Reference proteome</keyword>
<dbReference type="Gene3D" id="3.10.100.10">
    <property type="entry name" value="Mannose-Binding Protein A, subunit A"/>
    <property type="match status" value="1"/>
</dbReference>
<evidence type="ECO:0000313" key="9">
    <source>
        <dbReference type="Proteomes" id="UP000827986"/>
    </source>
</evidence>
<keyword evidence="4 6" id="KW-1133">Transmembrane helix</keyword>
<sequence length="216" mass="24077">MAGNIVYADLNFAGASSGPPHPSQHLSLPQCPHWHRIALGVGWAGNVILAGAVIVLGTWVTKGCCLEDFRSQLKQTLCVSSLSNSTEGSECKLCPRDWLLHRGKCYWVSKEVKSWKKSLEDCTVKRSQMLVIQDQDEMDFIRSVTKGVNHVWIGLNITSPERTWMWVDGSLVNQTLFPITNLAEQNSCGVTKGDQIHSEICGAEFKWVCQKEAFQI</sequence>
<evidence type="ECO:0000259" key="7">
    <source>
        <dbReference type="PROSITE" id="PS50041"/>
    </source>
</evidence>
<keyword evidence="2" id="KW-0430">Lectin</keyword>
<dbReference type="GO" id="GO:0042269">
    <property type="term" value="P:regulation of natural killer cell mediated cytotoxicity"/>
    <property type="evidence" value="ECO:0007669"/>
    <property type="project" value="TreeGrafter"/>
</dbReference>
<dbReference type="InterPro" id="IPR016187">
    <property type="entry name" value="CTDL_fold"/>
</dbReference>
<proteinExistence type="predicted"/>
<dbReference type="SMART" id="SM00034">
    <property type="entry name" value="CLECT"/>
    <property type="match status" value="1"/>
</dbReference>